<dbReference type="AlphaFoldDB" id="A0A151P5M1"/>
<organism evidence="1 2">
    <name type="scientific">Alligator mississippiensis</name>
    <name type="common">American alligator</name>
    <dbReference type="NCBI Taxonomy" id="8496"/>
    <lineage>
        <taxon>Eukaryota</taxon>
        <taxon>Metazoa</taxon>
        <taxon>Chordata</taxon>
        <taxon>Craniata</taxon>
        <taxon>Vertebrata</taxon>
        <taxon>Euteleostomi</taxon>
        <taxon>Archelosauria</taxon>
        <taxon>Archosauria</taxon>
        <taxon>Crocodylia</taxon>
        <taxon>Alligatoridae</taxon>
        <taxon>Alligatorinae</taxon>
        <taxon>Alligator</taxon>
    </lineage>
</organism>
<keyword evidence="2" id="KW-1185">Reference proteome</keyword>
<evidence type="ECO:0000313" key="2">
    <source>
        <dbReference type="Proteomes" id="UP000050525"/>
    </source>
</evidence>
<protein>
    <submittedName>
        <fullName evidence="1">Uncharacterized protein</fullName>
    </submittedName>
</protein>
<accession>A0A151P5M1</accession>
<comment type="caution">
    <text evidence="1">The sequence shown here is derived from an EMBL/GenBank/DDBJ whole genome shotgun (WGS) entry which is preliminary data.</text>
</comment>
<name>A0A151P5M1_ALLMI</name>
<dbReference type="Proteomes" id="UP000050525">
    <property type="component" value="Unassembled WGS sequence"/>
</dbReference>
<reference evidence="1 2" key="1">
    <citation type="journal article" date="2012" name="Genome Biol.">
        <title>Sequencing three crocodilian genomes to illuminate the evolution of archosaurs and amniotes.</title>
        <authorList>
            <person name="St John J.A."/>
            <person name="Braun E.L."/>
            <person name="Isberg S.R."/>
            <person name="Miles L.G."/>
            <person name="Chong A.Y."/>
            <person name="Gongora J."/>
            <person name="Dalzell P."/>
            <person name="Moran C."/>
            <person name="Bed'hom B."/>
            <person name="Abzhanov A."/>
            <person name="Burgess S.C."/>
            <person name="Cooksey A.M."/>
            <person name="Castoe T.A."/>
            <person name="Crawford N.G."/>
            <person name="Densmore L.D."/>
            <person name="Drew J.C."/>
            <person name="Edwards S.V."/>
            <person name="Faircloth B.C."/>
            <person name="Fujita M.K."/>
            <person name="Greenwold M.J."/>
            <person name="Hoffmann F.G."/>
            <person name="Howard J.M."/>
            <person name="Iguchi T."/>
            <person name="Janes D.E."/>
            <person name="Khan S.Y."/>
            <person name="Kohno S."/>
            <person name="de Koning A.J."/>
            <person name="Lance S.L."/>
            <person name="McCarthy F.M."/>
            <person name="McCormack J.E."/>
            <person name="Merchant M.E."/>
            <person name="Peterson D.G."/>
            <person name="Pollock D.D."/>
            <person name="Pourmand N."/>
            <person name="Raney B.J."/>
            <person name="Roessler K.A."/>
            <person name="Sanford J.R."/>
            <person name="Sawyer R.H."/>
            <person name="Schmidt C.J."/>
            <person name="Triplett E.W."/>
            <person name="Tuberville T.D."/>
            <person name="Venegas-Anaya M."/>
            <person name="Howard J.T."/>
            <person name="Jarvis E.D."/>
            <person name="Guillette L.J.Jr."/>
            <person name="Glenn T.C."/>
            <person name="Green R.E."/>
            <person name="Ray D.A."/>
        </authorList>
    </citation>
    <scope>NUCLEOTIDE SEQUENCE [LARGE SCALE GENOMIC DNA]</scope>
    <source>
        <strain evidence="1">KSC_2009_1</strain>
    </source>
</reference>
<dbReference type="EMBL" id="AKHW03000817">
    <property type="protein sequence ID" value="KYO44371.1"/>
    <property type="molecule type" value="Genomic_DNA"/>
</dbReference>
<evidence type="ECO:0000313" key="1">
    <source>
        <dbReference type="EMBL" id="KYO44371.1"/>
    </source>
</evidence>
<sequence>MVNAETLRDLRCCQVQSTRCKKGVAFQWFLCSHKTAVLGTCNQLVIQLCLHRPTKHVHKAGAVPASVPWGKPEQLSSAGEGSGDHLHSGLLSIFAPPATFCLLNFGGGLDVAPRTEHSLAIVLGGLGLDYWAAQEKVNQWTIPVAEYFSNVTKTTTTTMNPLQVLKHVEGSEHPDRSLSVLALTLVVLSCLGFCLQPPQDLLLSLLHAQLFPAQHARQAADKG</sequence>
<gene>
    <name evidence="1" type="ORF">Y1Q_0012131</name>
</gene>
<proteinExistence type="predicted"/>